<keyword evidence="2" id="KW-0614">Plasmid</keyword>
<keyword evidence="1" id="KW-1133">Transmembrane helix</keyword>
<sequence length="105" mass="10813">MNGLLGVGLVVVIVCAAIAATIAGKKNRDALGFGILGLLFGPIGVLVAAVVAPGRPSAPEGFVAVTCPRCNTDQNVTKDEPKFECYQCQTESRVLDAGGDIVVKR</sequence>
<proteinExistence type="predicted"/>
<geneLocation type="plasmid" evidence="2 3">
    <name>pN2</name>
</geneLocation>
<reference evidence="2" key="1">
    <citation type="submission" date="2022-09" db="EMBL/GenBank/DDBJ databases">
        <title>The genome sequence of Rhodococcus aetherivorans N1.</title>
        <authorList>
            <person name="Jiang W."/>
        </authorList>
    </citation>
    <scope>NUCLEOTIDE SEQUENCE</scope>
    <source>
        <strain evidence="2">N1</strain>
        <plasmid evidence="2">pN2</plasmid>
    </source>
</reference>
<evidence type="ECO:0000313" key="2">
    <source>
        <dbReference type="EMBL" id="UYF97126.1"/>
    </source>
</evidence>
<feature type="transmembrane region" description="Helical" evidence="1">
    <location>
        <begin position="30"/>
        <end position="52"/>
    </location>
</feature>
<dbReference type="RefSeq" id="WP_263510399.1">
    <property type="nucleotide sequence ID" value="NZ_CP106983.1"/>
</dbReference>
<gene>
    <name evidence="2" type="ORF">OCS65_28290</name>
</gene>
<dbReference type="AlphaFoldDB" id="A0AA46P260"/>
<name>A0AA46P260_9NOCA</name>
<evidence type="ECO:0000313" key="3">
    <source>
        <dbReference type="Proteomes" id="UP001163947"/>
    </source>
</evidence>
<protein>
    <submittedName>
        <fullName evidence="2">Uncharacterized protein</fullName>
    </submittedName>
</protein>
<keyword evidence="1" id="KW-0812">Transmembrane</keyword>
<dbReference type="Proteomes" id="UP001163947">
    <property type="component" value="Plasmid pN2"/>
</dbReference>
<keyword evidence="1" id="KW-0472">Membrane</keyword>
<dbReference type="GeneID" id="83624404"/>
<dbReference type="EMBL" id="CP106983">
    <property type="protein sequence ID" value="UYF97126.1"/>
    <property type="molecule type" value="Genomic_DNA"/>
</dbReference>
<accession>A0AA46P260</accession>
<evidence type="ECO:0000256" key="1">
    <source>
        <dbReference type="SAM" id="Phobius"/>
    </source>
</evidence>
<organism evidence="2 3">
    <name type="scientific">Rhodococcus aetherivorans</name>
    <dbReference type="NCBI Taxonomy" id="191292"/>
    <lineage>
        <taxon>Bacteria</taxon>
        <taxon>Bacillati</taxon>
        <taxon>Actinomycetota</taxon>
        <taxon>Actinomycetes</taxon>
        <taxon>Mycobacteriales</taxon>
        <taxon>Nocardiaceae</taxon>
        <taxon>Rhodococcus</taxon>
    </lineage>
</organism>